<name>A0ABS8A3I5_9FLAO</name>
<dbReference type="RefSeq" id="WP_225689159.1">
    <property type="nucleotide sequence ID" value="NZ_JAERSE020000003.1"/>
</dbReference>
<protein>
    <submittedName>
        <fullName evidence="2">Uncharacterized protein</fullName>
    </submittedName>
</protein>
<evidence type="ECO:0000313" key="3">
    <source>
        <dbReference type="Proteomes" id="UP000618240"/>
    </source>
</evidence>
<reference evidence="2 3" key="1">
    <citation type="submission" date="2021-09" db="EMBL/GenBank/DDBJ databases">
        <title>Genome sequencing and assembly of Chryseobacterium sp. RG1.</title>
        <authorList>
            <person name="Chhetri G."/>
        </authorList>
    </citation>
    <scope>NUCLEOTIDE SEQUENCE [LARGE SCALE GENOMIC DNA]</scope>
    <source>
        <strain evidence="2 3">RG1</strain>
    </source>
</reference>
<proteinExistence type="predicted"/>
<dbReference type="Proteomes" id="UP000618240">
    <property type="component" value="Unassembled WGS sequence"/>
</dbReference>
<evidence type="ECO:0000313" key="2">
    <source>
        <dbReference type="EMBL" id="MCA6067998.1"/>
    </source>
</evidence>
<sequence>MDKRQKNTNYQQITDRKQLNDIRQKQQSEVAIIGSPDYQNTSIGTEKGVDEEKNIKGRKRIYGDTSGKSFGQLCVFRQLPDETIAIKC</sequence>
<evidence type="ECO:0000256" key="1">
    <source>
        <dbReference type="SAM" id="MobiDB-lite"/>
    </source>
</evidence>
<gene>
    <name evidence="2" type="ORF">JI747_012455</name>
</gene>
<accession>A0ABS8A3I5</accession>
<feature type="compositionally biased region" description="Basic and acidic residues" evidence="1">
    <location>
        <begin position="14"/>
        <end position="26"/>
    </location>
</feature>
<dbReference type="EMBL" id="JAERSE020000003">
    <property type="protein sequence ID" value="MCA6067998.1"/>
    <property type="molecule type" value="Genomic_DNA"/>
</dbReference>
<organism evidence="2 3">
    <name type="scientific">Chryseobacterium tagetis</name>
    <dbReference type="NCBI Taxonomy" id="2801334"/>
    <lineage>
        <taxon>Bacteria</taxon>
        <taxon>Pseudomonadati</taxon>
        <taxon>Bacteroidota</taxon>
        <taxon>Flavobacteriia</taxon>
        <taxon>Flavobacteriales</taxon>
        <taxon>Weeksellaceae</taxon>
        <taxon>Chryseobacterium group</taxon>
        <taxon>Chryseobacterium</taxon>
    </lineage>
</organism>
<comment type="caution">
    <text evidence="2">The sequence shown here is derived from an EMBL/GenBank/DDBJ whole genome shotgun (WGS) entry which is preliminary data.</text>
</comment>
<keyword evidence="3" id="KW-1185">Reference proteome</keyword>
<feature type="region of interest" description="Disordered" evidence="1">
    <location>
        <begin position="1"/>
        <end position="26"/>
    </location>
</feature>